<dbReference type="EMBL" id="JBBNFP010000056">
    <property type="protein sequence ID" value="MEQ2487571.1"/>
    <property type="molecule type" value="Genomic_DNA"/>
</dbReference>
<feature type="transmembrane region" description="Helical" evidence="1">
    <location>
        <begin position="52"/>
        <end position="72"/>
    </location>
</feature>
<name>A0ABV1FT26_9BACT</name>
<proteinExistence type="predicted"/>
<evidence type="ECO:0000313" key="2">
    <source>
        <dbReference type="EMBL" id="MEQ2487571.1"/>
    </source>
</evidence>
<keyword evidence="1" id="KW-1133">Transmembrane helix</keyword>
<dbReference type="Pfam" id="PF14903">
    <property type="entry name" value="WG_beta_rep"/>
    <property type="match status" value="3"/>
</dbReference>
<dbReference type="Proteomes" id="UP001487296">
    <property type="component" value="Unassembled WGS sequence"/>
</dbReference>
<protein>
    <submittedName>
        <fullName evidence="2">WG repeat-containing protein</fullName>
    </submittedName>
</protein>
<feature type="transmembrane region" description="Helical" evidence="1">
    <location>
        <begin position="12"/>
        <end position="32"/>
    </location>
</feature>
<keyword evidence="1" id="KW-0472">Membrane</keyword>
<dbReference type="InterPro" id="IPR032774">
    <property type="entry name" value="WG_beta_rep"/>
</dbReference>
<keyword evidence="3" id="KW-1185">Reference proteome</keyword>
<reference evidence="2 3" key="1">
    <citation type="submission" date="2024-04" db="EMBL/GenBank/DDBJ databases">
        <title>Human intestinal bacterial collection.</title>
        <authorList>
            <person name="Pauvert C."/>
            <person name="Hitch T.C.A."/>
            <person name="Clavel T."/>
        </authorList>
    </citation>
    <scope>NUCLEOTIDE SEQUENCE [LARGE SCALE GENOMIC DNA]</scope>
    <source>
        <strain evidence="2 3">CLA-AA-H145</strain>
    </source>
</reference>
<evidence type="ECO:0000256" key="1">
    <source>
        <dbReference type="SAM" id="Phobius"/>
    </source>
</evidence>
<dbReference type="RefSeq" id="WP_252344979.1">
    <property type="nucleotide sequence ID" value="NZ_JAHKBE010000057.1"/>
</dbReference>
<evidence type="ECO:0000313" key="3">
    <source>
        <dbReference type="Proteomes" id="UP001487296"/>
    </source>
</evidence>
<sequence length="399" mass="45375">MKSTSMKRAFVLFWHGFTAILASIANWFTTIFGMNDDSKYGKFIRRVVGSSFAVIMVMLTAAVVYSVCHAFYEELPWKCRAKECVYDTMKLSQGVTYFHLYDNPGYVKNADGKKTVTDIDWLFKPLGRDTLACYKSGDKRGYLSLLTGEVAIKPQYAHAWIFSDGLACVDDNGWLKFIDAKGKVAIDLKTPYNPEYDGYVFHNNHCVIANSDLNTVGLIDKQGNWVLTAKYDAIEPVDTFWIVTQGKKQSVLNASMGTVFPFAEAKYSILDEMITEITPDHIIRRYTLQGKLINDFYIYNVEQLTYETNELRYESTKNYDDEGNVTSEEMNSVPSPIHAVARCKQYETEYDWYGLMSPEGKIITPPVYSSIKAIGYDLYLCKDSECRGVIINGKGQKVR</sequence>
<accession>A0ABV1FT26</accession>
<keyword evidence="1" id="KW-0812">Transmembrane</keyword>
<comment type="caution">
    <text evidence="2">The sequence shown here is derived from an EMBL/GenBank/DDBJ whole genome shotgun (WGS) entry which is preliminary data.</text>
</comment>
<dbReference type="PANTHER" id="PTHR37841:SF1">
    <property type="entry name" value="DUF3298 DOMAIN-CONTAINING PROTEIN"/>
    <property type="match status" value="1"/>
</dbReference>
<dbReference type="PANTHER" id="PTHR37841">
    <property type="entry name" value="GLR2918 PROTEIN"/>
    <property type="match status" value="1"/>
</dbReference>
<organism evidence="2 3">
    <name type="scientific">Hallella faecis</name>
    <dbReference type="NCBI Taxonomy" id="2841596"/>
    <lineage>
        <taxon>Bacteria</taxon>
        <taxon>Pseudomonadati</taxon>
        <taxon>Bacteroidota</taxon>
        <taxon>Bacteroidia</taxon>
        <taxon>Bacteroidales</taxon>
        <taxon>Prevotellaceae</taxon>
        <taxon>Hallella</taxon>
    </lineage>
</organism>
<gene>
    <name evidence="2" type="ORF">AAAT34_11040</name>
</gene>